<evidence type="ECO:0000256" key="5">
    <source>
        <dbReference type="SAM" id="Phobius"/>
    </source>
</evidence>
<dbReference type="EMBL" id="JXTH01000002">
    <property type="protein sequence ID" value="KIQ95678.1"/>
    <property type="molecule type" value="Genomic_DNA"/>
</dbReference>
<keyword evidence="3 5" id="KW-1133">Transmembrane helix</keyword>
<dbReference type="PATRIC" id="fig|404937.3.peg.115"/>
<keyword evidence="4 5" id="KW-0472">Membrane</keyword>
<feature type="transmembrane region" description="Helical" evidence="5">
    <location>
        <begin position="62"/>
        <end position="82"/>
    </location>
</feature>
<gene>
    <name evidence="6" type="ORF">LH47_00109</name>
</gene>
<comment type="subcellular location">
    <subcellularLocation>
        <location evidence="1">Membrane</location>
        <topology evidence="1">Multi-pass membrane protein</topology>
    </subcellularLocation>
</comment>
<feature type="transmembrane region" description="Helical" evidence="5">
    <location>
        <begin position="214"/>
        <end position="235"/>
    </location>
</feature>
<feature type="transmembrane region" description="Helical" evidence="5">
    <location>
        <begin position="27"/>
        <end position="55"/>
    </location>
</feature>
<organism evidence="6 7">
    <name type="scientific">Anoxybacillus thermarum</name>
    <dbReference type="NCBI Taxonomy" id="404937"/>
    <lineage>
        <taxon>Bacteria</taxon>
        <taxon>Bacillati</taxon>
        <taxon>Bacillota</taxon>
        <taxon>Bacilli</taxon>
        <taxon>Bacillales</taxon>
        <taxon>Anoxybacillaceae</taxon>
        <taxon>Anoxybacillus</taxon>
    </lineage>
</organism>
<dbReference type="InterPro" id="IPR052770">
    <property type="entry name" value="Cobalt_transport_CbiQ"/>
</dbReference>
<dbReference type="CDD" id="cd16914">
    <property type="entry name" value="EcfT"/>
    <property type="match status" value="1"/>
</dbReference>
<proteinExistence type="predicted"/>
<dbReference type="AlphaFoldDB" id="A0A0D0QC58"/>
<sequence>MVSWLDEWAYRNRLAKLRATFKLTFSFILLIWAMIGTNVGRLLTIGWMLTWLIVYARLPWRACLRVCLLFSLVILWSSAPLLLSFDGDVVDVSYVGTICLRAFTCSLVLFFLAATTPFFRLACALQTLRIPRVLIELLLLTYRFIFMLEKAARELFVTVRVRQGERNWQIASLAVAQLLRHTLHQYEAMVIAQRARHVSFTVPRCTDEQLPKRYVIEASLGIVVLLIVEGLYAAVS</sequence>
<accession>A0A0D0QC58</accession>
<protein>
    <submittedName>
        <fullName evidence="6">Energy-coupling factor transporter transmembrane protein CbiQ</fullName>
    </submittedName>
</protein>
<evidence type="ECO:0000313" key="7">
    <source>
        <dbReference type="Proteomes" id="UP000032102"/>
    </source>
</evidence>
<dbReference type="InterPro" id="IPR003339">
    <property type="entry name" value="ABC/ECF_trnsptr_transmembrane"/>
</dbReference>
<evidence type="ECO:0000256" key="4">
    <source>
        <dbReference type="ARBA" id="ARBA00023136"/>
    </source>
</evidence>
<dbReference type="Pfam" id="PF02361">
    <property type="entry name" value="CbiQ"/>
    <property type="match status" value="1"/>
</dbReference>
<evidence type="ECO:0000256" key="3">
    <source>
        <dbReference type="ARBA" id="ARBA00022989"/>
    </source>
</evidence>
<feature type="transmembrane region" description="Helical" evidence="5">
    <location>
        <begin position="94"/>
        <end position="119"/>
    </location>
</feature>
<keyword evidence="2 5" id="KW-0812">Transmembrane</keyword>
<dbReference type="PANTHER" id="PTHR43723:SF1">
    <property type="entry name" value="COBALT TRANSPORT PROTEIN CBIQ"/>
    <property type="match status" value="1"/>
</dbReference>
<evidence type="ECO:0000256" key="2">
    <source>
        <dbReference type="ARBA" id="ARBA00022692"/>
    </source>
</evidence>
<keyword evidence="7" id="KW-1185">Reference proteome</keyword>
<dbReference type="GO" id="GO:0006824">
    <property type="term" value="P:cobalt ion transport"/>
    <property type="evidence" value="ECO:0007669"/>
    <property type="project" value="TreeGrafter"/>
</dbReference>
<dbReference type="PANTHER" id="PTHR43723">
    <property type="entry name" value="COBALT TRANSPORT PROTEIN CBIQ"/>
    <property type="match status" value="1"/>
</dbReference>
<dbReference type="Proteomes" id="UP000032102">
    <property type="component" value="Unassembled WGS sequence"/>
</dbReference>
<reference evidence="6 7" key="1">
    <citation type="submission" date="2015-01" db="EMBL/GenBank/DDBJ databases">
        <title>Draft genome of Anoxybacillus thermarum strain AF/04.</title>
        <authorList>
            <person name="Poli A."/>
            <person name="Nicolaus B."/>
            <person name="Chan K.-G."/>
            <person name="Kahar U.M."/>
            <person name="Yaakob A.S."/>
            <person name="Chan C.S."/>
            <person name="Goh K.M."/>
        </authorList>
    </citation>
    <scope>NUCLEOTIDE SEQUENCE [LARGE SCALE GENOMIC DNA]</scope>
    <source>
        <strain evidence="6 7">AF/04</strain>
    </source>
</reference>
<dbReference type="GO" id="GO:0043190">
    <property type="term" value="C:ATP-binding cassette (ABC) transporter complex"/>
    <property type="evidence" value="ECO:0007669"/>
    <property type="project" value="TreeGrafter"/>
</dbReference>
<comment type="caution">
    <text evidence="6">The sequence shown here is derived from an EMBL/GenBank/DDBJ whole genome shotgun (WGS) entry which is preliminary data.</text>
</comment>
<evidence type="ECO:0000313" key="6">
    <source>
        <dbReference type="EMBL" id="KIQ95678.1"/>
    </source>
</evidence>
<dbReference type="RefSeq" id="WP_043963759.1">
    <property type="nucleotide sequence ID" value="NZ_JXTH01000002.1"/>
</dbReference>
<evidence type="ECO:0000256" key="1">
    <source>
        <dbReference type="ARBA" id="ARBA00004141"/>
    </source>
</evidence>
<name>A0A0D0QC58_9BACL</name>